<evidence type="ECO:0000256" key="2">
    <source>
        <dbReference type="ARBA" id="ARBA00022670"/>
    </source>
</evidence>
<sequence>MRVMGTRASRYALRAAAFGAAVAFAAPALADSADPAAAERQRTDKETELRGVEDTIRASEEQRRGIQSEIDSIRTDQARLMEALIATTARVQDAERGVASADQRLSALNGRAAALVRSLQSRRGAIVEILAAVQRMGANPPPAILVRSGDMAEAVRAATLLSAMTVDLKAETERLARDIDELASTRAAIAGERDAHAQAVASLTTEKTRLAALVAARKESMSSAEAALGSQQKRAQDLANQAATLKDLIARIDAEETQRKSRERAALDAEQHAAQDIEARAEKARDIQPVRLRPEVAFSGVKGRLPMPVAGTILKDFGASDGLGGTEHGVLVSTLAGAVVSAPADGSVLYSGPYRNYGRLLIIDAGEGYYVLLAGMERTYVSRGEAVLSGEPVGVVGDGSSKMAAAAAVGAVKPVLYIELRKDGTAIDPGPWWAKTDIEKARG</sequence>
<dbReference type="InterPro" id="IPR011055">
    <property type="entry name" value="Dup_hybrid_motif"/>
</dbReference>
<dbReference type="InterPro" id="IPR016047">
    <property type="entry name" value="M23ase_b-sheet_dom"/>
</dbReference>
<keyword evidence="9" id="KW-0732">Signal</keyword>
<name>A0A366FR82_9HYPH</name>
<dbReference type="Gene3D" id="6.10.250.3150">
    <property type="match status" value="1"/>
</dbReference>
<keyword evidence="5" id="KW-0862">Zinc</keyword>
<evidence type="ECO:0000256" key="7">
    <source>
        <dbReference type="SAM" id="Coils"/>
    </source>
</evidence>
<keyword evidence="7" id="KW-0175">Coiled coil</keyword>
<keyword evidence="2" id="KW-0645">Protease</keyword>
<dbReference type="InterPro" id="IPR050570">
    <property type="entry name" value="Cell_wall_metabolism_enzyme"/>
</dbReference>
<evidence type="ECO:0000256" key="5">
    <source>
        <dbReference type="ARBA" id="ARBA00022833"/>
    </source>
</evidence>
<dbReference type="GO" id="GO:0046872">
    <property type="term" value="F:metal ion binding"/>
    <property type="evidence" value="ECO:0007669"/>
    <property type="project" value="UniProtKB-KW"/>
</dbReference>
<dbReference type="CDD" id="cd12797">
    <property type="entry name" value="M23_peptidase"/>
    <property type="match status" value="1"/>
</dbReference>
<comment type="cofactor">
    <cofactor evidence="1">
        <name>Zn(2+)</name>
        <dbReference type="ChEBI" id="CHEBI:29105"/>
    </cofactor>
</comment>
<dbReference type="Proteomes" id="UP000253529">
    <property type="component" value="Unassembled WGS sequence"/>
</dbReference>
<reference evidence="11 12" key="1">
    <citation type="submission" date="2018-06" db="EMBL/GenBank/DDBJ databases">
        <title>Genomic Encyclopedia of Type Strains, Phase IV (KMG-IV): sequencing the most valuable type-strain genomes for metagenomic binning, comparative biology and taxonomic classification.</title>
        <authorList>
            <person name="Goeker M."/>
        </authorList>
    </citation>
    <scope>NUCLEOTIDE SEQUENCE [LARGE SCALE GENOMIC DNA]</scope>
    <source>
        <strain evidence="11 12">DSM 24875</strain>
    </source>
</reference>
<proteinExistence type="predicted"/>
<evidence type="ECO:0000313" key="12">
    <source>
        <dbReference type="Proteomes" id="UP000253529"/>
    </source>
</evidence>
<dbReference type="Gene3D" id="2.70.70.10">
    <property type="entry name" value="Glucose Permease (Domain IIA)"/>
    <property type="match status" value="1"/>
</dbReference>
<comment type="caution">
    <text evidence="11">The sequence shown here is derived from an EMBL/GenBank/DDBJ whole genome shotgun (WGS) entry which is preliminary data.</text>
</comment>
<organism evidence="11 12">
    <name type="scientific">Roseiarcus fermentans</name>
    <dbReference type="NCBI Taxonomy" id="1473586"/>
    <lineage>
        <taxon>Bacteria</taxon>
        <taxon>Pseudomonadati</taxon>
        <taxon>Pseudomonadota</taxon>
        <taxon>Alphaproteobacteria</taxon>
        <taxon>Hyphomicrobiales</taxon>
        <taxon>Roseiarcaceae</taxon>
        <taxon>Roseiarcus</taxon>
    </lineage>
</organism>
<gene>
    <name evidence="11" type="ORF">DFR50_105204</name>
</gene>
<feature type="compositionally biased region" description="Basic and acidic residues" evidence="8">
    <location>
        <begin position="37"/>
        <end position="64"/>
    </location>
</feature>
<accession>A0A366FR82</accession>
<dbReference type="SUPFAM" id="SSF51261">
    <property type="entry name" value="Duplicated hybrid motif"/>
    <property type="match status" value="1"/>
</dbReference>
<feature type="domain" description="M23ase beta-sheet core" evidence="10">
    <location>
        <begin position="327"/>
        <end position="429"/>
    </location>
</feature>
<feature type="signal peptide" evidence="9">
    <location>
        <begin position="1"/>
        <end position="30"/>
    </location>
</feature>
<feature type="region of interest" description="Disordered" evidence="8">
    <location>
        <begin position="35"/>
        <end position="64"/>
    </location>
</feature>
<evidence type="ECO:0000256" key="3">
    <source>
        <dbReference type="ARBA" id="ARBA00022723"/>
    </source>
</evidence>
<protein>
    <submittedName>
        <fullName evidence="11">Septal ring factor EnvC (AmiA/AmiB activator)</fullName>
    </submittedName>
</protein>
<feature type="chain" id="PRO_5016844607" evidence="9">
    <location>
        <begin position="31"/>
        <end position="443"/>
    </location>
</feature>
<keyword evidence="12" id="KW-1185">Reference proteome</keyword>
<evidence type="ECO:0000259" key="10">
    <source>
        <dbReference type="Pfam" id="PF01551"/>
    </source>
</evidence>
<evidence type="ECO:0000256" key="9">
    <source>
        <dbReference type="SAM" id="SignalP"/>
    </source>
</evidence>
<dbReference type="PANTHER" id="PTHR21666">
    <property type="entry name" value="PEPTIDASE-RELATED"/>
    <property type="match status" value="1"/>
</dbReference>
<dbReference type="RefSeq" id="WP_170153075.1">
    <property type="nucleotide sequence ID" value="NZ_QNRK01000005.1"/>
</dbReference>
<evidence type="ECO:0000256" key="6">
    <source>
        <dbReference type="ARBA" id="ARBA00023049"/>
    </source>
</evidence>
<feature type="coiled-coil region" evidence="7">
    <location>
        <begin position="221"/>
        <end position="287"/>
    </location>
</feature>
<keyword evidence="6" id="KW-0482">Metalloprotease</keyword>
<dbReference type="AlphaFoldDB" id="A0A366FR82"/>
<dbReference type="GO" id="GO:0006508">
    <property type="term" value="P:proteolysis"/>
    <property type="evidence" value="ECO:0007669"/>
    <property type="project" value="UniProtKB-KW"/>
</dbReference>
<evidence type="ECO:0000256" key="1">
    <source>
        <dbReference type="ARBA" id="ARBA00001947"/>
    </source>
</evidence>
<evidence type="ECO:0000256" key="4">
    <source>
        <dbReference type="ARBA" id="ARBA00022801"/>
    </source>
</evidence>
<dbReference type="GO" id="GO:0004222">
    <property type="term" value="F:metalloendopeptidase activity"/>
    <property type="evidence" value="ECO:0007669"/>
    <property type="project" value="TreeGrafter"/>
</dbReference>
<keyword evidence="3" id="KW-0479">Metal-binding</keyword>
<evidence type="ECO:0000313" key="11">
    <source>
        <dbReference type="EMBL" id="RBP16560.1"/>
    </source>
</evidence>
<dbReference type="PANTHER" id="PTHR21666:SF288">
    <property type="entry name" value="CELL DIVISION PROTEIN YTFB"/>
    <property type="match status" value="1"/>
</dbReference>
<dbReference type="EMBL" id="QNRK01000005">
    <property type="protein sequence ID" value="RBP16560.1"/>
    <property type="molecule type" value="Genomic_DNA"/>
</dbReference>
<keyword evidence="4" id="KW-0378">Hydrolase</keyword>
<dbReference type="Pfam" id="PF01551">
    <property type="entry name" value="Peptidase_M23"/>
    <property type="match status" value="1"/>
</dbReference>
<evidence type="ECO:0000256" key="8">
    <source>
        <dbReference type="SAM" id="MobiDB-lite"/>
    </source>
</evidence>